<gene>
    <name evidence="2" type="ORF">BC938DRAFT_479727</name>
</gene>
<sequence>MQIQPPPPTTTPTPHVHPGTGEPDTREPPTLPTTSATYSTTSVPVLTNLADGETVTQRVLLVHGRAGPLRGETTITVYSPEFPNVSWPVVDSYFKALVHLQPGPNAITFAYRMPGYPPDAPPFVTVVKVAYVPLLQNPPLYLAILVAADSQLTFDVPPEKKDENTIEVASRKLRMAGYMWQAFCAEQMYRNGFGRRTFRLSESWQPDTLSRSDPPTVLRHTAQIYLIRTSRTLAELRDPSIAQQNPDRDESKPGLFAFFLDALRDHGAPFNRPCHVAGLVLDTMWDPEIKLIRGHAALGGGAGHIALGIFGSHSLHAWPAAFEDVQGCLTDATKTDTKFVADDAGESGEWWKAANIGMGAM</sequence>
<dbReference type="GO" id="GO:0005737">
    <property type="term" value="C:cytoplasm"/>
    <property type="evidence" value="ECO:0007669"/>
    <property type="project" value="TreeGrafter"/>
</dbReference>
<feature type="compositionally biased region" description="Pro residues" evidence="1">
    <location>
        <begin position="1"/>
        <end position="11"/>
    </location>
</feature>
<dbReference type="PANTHER" id="PTHR21054">
    <property type="entry name" value="ZINC METALLOPROTEINASE-RELATED"/>
    <property type="match status" value="1"/>
</dbReference>
<dbReference type="InterPro" id="IPR053002">
    <property type="entry name" value="Metalloproteinase_M10B"/>
</dbReference>
<name>A0A433QK87_9FUNG</name>
<dbReference type="EMBL" id="RBNJ01004161">
    <property type="protein sequence ID" value="RUS30191.1"/>
    <property type="molecule type" value="Genomic_DNA"/>
</dbReference>
<evidence type="ECO:0000256" key="1">
    <source>
        <dbReference type="SAM" id="MobiDB-lite"/>
    </source>
</evidence>
<dbReference type="Pfam" id="PF12044">
    <property type="entry name" value="Metallopep"/>
    <property type="match status" value="1"/>
</dbReference>
<proteinExistence type="predicted"/>
<dbReference type="PANTHER" id="PTHR21054:SF2">
    <property type="entry name" value="MIP04191P"/>
    <property type="match status" value="1"/>
</dbReference>
<dbReference type="AlphaFoldDB" id="A0A433QK87"/>
<evidence type="ECO:0000313" key="2">
    <source>
        <dbReference type="EMBL" id="RUS30191.1"/>
    </source>
</evidence>
<protein>
    <submittedName>
        <fullName evidence="2">Uncharacterized protein</fullName>
    </submittedName>
</protein>
<comment type="caution">
    <text evidence="2">The sequence shown here is derived from an EMBL/GenBank/DDBJ whole genome shotgun (WGS) entry which is preliminary data.</text>
</comment>
<keyword evidence="3" id="KW-1185">Reference proteome</keyword>
<organism evidence="2 3">
    <name type="scientific">Jimgerdemannia flammicorona</name>
    <dbReference type="NCBI Taxonomy" id="994334"/>
    <lineage>
        <taxon>Eukaryota</taxon>
        <taxon>Fungi</taxon>
        <taxon>Fungi incertae sedis</taxon>
        <taxon>Mucoromycota</taxon>
        <taxon>Mucoromycotina</taxon>
        <taxon>Endogonomycetes</taxon>
        <taxon>Endogonales</taxon>
        <taxon>Endogonaceae</taxon>
        <taxon>Jimgerdemannia</taxon>
    </lineage>
</organism>
<evidence type="ECO:0000313" key="3">
    <source>
        <dbReference type="Proteomes" id="UP000274822"/>
    </source>
</evidence>
<reference evidence="2 3" key="1">
    <citation type="journal article" date="2018" name="New Phytol.">
        <title>Phylogenomics of Endogonaceae and evolution of mycorrhizas within Mucoromycota.</title>
        <authorList>
            <person name="Chang Y."/>
            <person name="Desiro A."/>
            <person name="Na H."/>
            <person name="Sandor L."/>
            <person name="Lipzen A."/>
            <person name="Clum A."/>
            <person name="Barry K."/>
            <person name="Grigoriev I.V."/>
            <person name="Martin F.M."/>
            <person name="Stajich J.E."/>
            <person name="Smith M.E."/>
            <person name="Bonito G."/>
            <person name="Spatafora J.W."/>
        </authorList>
    </citation>
    <scope>NUCLEOTIDE SEQUENCE [LARGE SCALE GENOMIC DNA]</scope>
    <source>
        <strain evidence="2 3">AD002</strain>
    </source>
</reference>
<feature type="non-terminal residue" evidence="2">
    <location>
        <position position="361"/>
    </location>
</feature>
<dbReference type="Proteomes" id="UP000274822">
    <property type="component" value="Unassembled WGS sequence"/>
</dbReference>
<dbReference type="InterPro" id="IPR021917">
    <property type="entry name" value="Unchr_Zn-peptidase-like"/>
</dbReference>
<accession>A0A433QK87</accession>
<feature type="region of interest" description="Disordered" evidence="1">
    <location>
        <begin position="1"/>
        <end position="39"/>
    </location>
</feature>